<dbReference type="InterPro" id="IPR051017">
    <property type="entry name" value="Aldolase-II_Adducin_sf"/>
</dbReference>
<evidence type="ECO:0000256" key="1">
    <source>
        <dbReference type="ARBA" id="ARBA00037961"/>
    </source>
</evidence>
<dbReference type="Proteomes" id="UP000031838">
    <property type="component" value="Chromosome 2"/>
</dbReference>
<reference evidence="4" key="1">
    <citation type="submission" date="2011-03" db="EMBL/GenBank/DDBJ databases">
        <authorList>
            <person name="Voget S."/>
            <person name="Streit W.R."/>
            <person name="Jaeger K.E."/>
            <person name="Daniel R."/>
        </authorList>
    </citation>
    <scope>NUCLEOTIDE SEQUENCE [LARGE SCALE GENOMIC DNA]</scope>
    <source>
        <strain evidence="4">PG1</strain>
    </source>
</reference>
<name>A0A0B6S6P0_BURPL</name>
<dbReference type="InterPro" id="IPR036409">
    <property type="entry name" value="Aldolase_II/adducin_N_sf"/>
</dbReference>
<reference evidence="3 4" key="2">
    <citation type="journal article" date="2016" name="Appl. Microbiol. Biotechnol.">
        <title>Mutations improving production and secretion of extracellular lipase by Burkholderia glumae PG1.</title>
        <authorList>
            <person name="Knapp A."/>
            <person name="Voget S."/>
            <person name="Gao R."/>
            <person name="Zaburannyi N."/>
            <person name="Krysciak D."/>
            <person name="Breuer M."/>
            <person name="Hauer B."/>
            <person name="Streit W.R."/>
            <person name="Muller R."/>
            <person name="Daniel R."/>
            <person name="Jaeger K.E."/>
        </authorList>
    </citation>
    <scope>NUCLEOTIDE SEQUENCE [LARGE SCALE GENOMIC DNA]</scope>
    <source>
        <strain evidence="3 4">PG1</strain>
    </source>
</reference>
<dbReference type="AlphaFoldDB" id="A0A0B6S6P0"/>
<proteinExistence type="inferred from homology"/>
<dbReference type="EMBL" id="CP002581">
    <property type="protein sequence ID" value="AJK50124.1"/>
    <property type="molecule type" value="Genomic_DNA"/>
</dbReference>
<keyword evidence="4" id="KW-1185">Reference proteome</keyword>
<evidence type="ECO:0000313" key="4">
    <source>
        <dbReference type="Proteomes" id="UP000031838"/>
    </source>
</evidence>
<dbReference type="SUPFAM" id="SSF53639">
    <property type="entry name" value="AraD/HMP-PK domain-like"/>
    <property type="match status" value="1"/>
</dbReference>
<dbReference type="Pfam" id="PF00596">
    <property type="entry name" value="Aldolase_II"/>
    <property type="match status" value="1"/>
</dbReference>
<evidence type="ECO:0000259" key="2">
    <source>
        <dbReference type="SMART" id="SM01007"/>
    </source>
</evidence>
<dbReference type="RefSeq" id="WP_042628435.1">
    <property type="nucleotide sequence ID" value="NZ_CP002581.1"/>
</dbReference>
<feature type="domain" description="Class II aldolase/adducin N-terminal" evidence="2">
    <location>
        <begin position="12"/>
        <end position="191"/>
    </location>
</feature>
<dbReference type="KEGG" id="bgp:BGL_2c20600"/>
<dbReference type="GO" id="GO:0051015">
    <property type="term" value="F:actin filament binding"/>
    <property type="evidence" value="ECO:0007669"/>
    <property type="project" value="TreeGrafter"/>
</dbReference>
<protein>
    <submittedName>
        <fullName evidence="3">Class II aldolase/adducin family protein</fullName>
    </submittedName>
</protein>
<evidence type="ECO:0000313" key="3">
    <source>
        <dbReference type="EMBL" id="AJK50124.1"/>
    </source>
</evidence>
<dbReference type="PANTHER" id="PTHR10672">
    <property type="entry name" value="ADDUCIN"/>
    <property type="match status" value="1"/>
</dbReference>
<comment type="similarity">
    <text evidence="1">Belongs to the aldolase class II family.</text>
</comment>
<gene>
    <name evidence="3" type="ORF">BGL_2c20600</name>
</gene>
<sequence length="246" mass="27059">MNSDANSRQVRIDLAACHRLIDHFGMSDLIFTHVTARSPDRDEAFLINRYGQLFDEIRASELVEIDASGQVLSGEGPVNPSGFAIHAAIHRACRDAFCVIHTHSVAGIALSACRAGLLPLSQHAMKFHGRLAYHDYEGIVLGDDEGARLATALGKRQAAVLRNHGLLAIGRTVAEAFHVIYHLEIACRVQLRVLAACPDPSGMLTPGPETAERVARQFEAFPQPLGRREWPALLRLLDRTSPDYRE</sequence>
<dbReference type="SMART" id="SM01007">
    <property type="entry name" value="Aldolase_II"/>
    <property type="match status" value="1"/>
</dbReference>
<dbReference type="PANTHER" id="PTHR10672:SF3">
    <property type="entry name" value="PROTEIN HU-LI TAI SHAO"/>
    <property type="match status" value="1"/>
</dbReference>
<dbReference type="NCBIfam" id="NF005451">
    <property type="entry name" value="PRK07044.1"/>
    <property type="match status" value="1"/>
</dbReference>
<dbReference type="HOGENOM" id="CLU_006033_0_0_4"/>
<dbReference type="InterPro" id="IPR001303">
    <property type="entry name" value="Aldolase_II/adducin_N"/>
</dbReference>
<dbReference type="Gene3D" id="3.40.225.10">
    <property type="entry name" value="Class II aldolase/adducin N-terminal domain"/>
    <property type="match status" value="1"/>
</dbReference>
<dbReference type="GO" id="GO:0005856">
    <property type="term" value="C:cytoskeleton"/>
    <property type="evidence" value="ECO:0007669"/>
    <property type="project" value="TreeGrafter"/>
</dbReference>
<organism evidence="3 4">
    <name type="scientific">Burkholderia plantarii</name>
    <dbReference type="NCBI Taxonomy" id="41899"/>
    <lineage>
        <taxon>Bacteria</taxon>
        <taxon>Pseudomonadati</taxon>
        <taxon>Pseudomonadota</taxon>
        <taxon>Betaproteobacteria</taxon>
        <taxon>Burkholderiales</taxon>
        <taxon>Burkholderiaceae</taxon>
        <taxon>Burkholderia</taxon>
    </lineage>
</organism>
<accession>A0A0B6S6P0</accession>